<dbReference type="Proteomes" id="UP001216390">
    <property type="component" value="Chromosome"/>
</dbReference>
<dbReference type="EC" id="6.3.5.4" evidence="2"/>
<dbReference type="GO" id="GO:0004066">
    <property type="term" value="F:asparagine synthase (glutamine-hydrolyzing) activity"/>
    <property type="evidence" value="ECO:0007669"/>
    <property type="project" value="UniProtKB-EC"/>
</dbReference>
<evidence type="ECO:0000256" key="13">
    <source>
        <dbReference type="PIRSR" id="PIRSR001589-3"/>
    </source>
</evidence>
<dbReference type="GO" id="GO:0005524">
    <property type="term" value="F:ATP binding"/>
    <property type="evidence" value="ECO:0007669"/>
    <property type="project" value="UniProtKB-KW"/>
</dbReference>
<dbReference type="Gene3D" id="3.40.50.620">
    <property type="entry name" value="HUPs"/>
    <property type="match status" value="1"/>
</dbReference>
<dbReference type="Pfam" id="PF13537">
    <property type="entry name" value="GATase_7"/>
    <property type="match status" value="1"/>
</dbReference>
<dbReference type="PIRSF" id="PIRSF001589">
    <property type="entry name" value="Asn_synthetase_glu-h"/>
    <property type="match status" value="1"/>
</dbReference>
<comment type="similarity">
    <text evidence="1">Belongs to the asparagine synthetase family.</text>
</comment>
<gene>
    <name evidence="15" type="primary">asnB</name>
    <name evidence="15" type="ORF">PO878_06900</name>
</gene>
<dbReference type="InterPro" id="IPR001962">
    <property type="entry name" value="Asn_synthase"/>
</dbReference>
<feature type="active site" description="For GATase activity" evidence="11">
    <location>
        <position position="2"/>
    </location>
</feature>
<dbReference type="SUPFAM" id="SSF56235">
    <property type="entry name" value="N-terminal nucleophile aminohydrolases (Ntn hydrolases)"/>
    <property type="match status" value="1"/>
</dbReference>
<dbReference type="NCBIfam" id="TIGR01536">
    <property type="entry name" value="asn_synth_AEB"/>
    <property type="match status" value="1"/>
</dbReference>
<dbReference type="RefSeq" id="WP_272737971.1">
    <property type="nucleotide sequence ID" value="NZ_CP116942.1"/>
</dbReference>
<dbReference type="InterPro" id="IPR050795">
    <property type="entry name" value="Asn_Synthetase"/>
</dbReference>
<evidence type="ECO:0000313" key="16">
    <source>
        <dbReference type="Proteomes" id="UP001216390"/>
    </source>
</evidence>
<keyword evidence="7 11" id="KW-0061">Asparagine biosynthesis</keyword>
<evidence type="ECO:0000256" key="8">
    <source>
        <dbReference type="ARBA" id="ARBA00022962"/>
    </source>
</evidence>
<comment type="pathway">
    <text evidence="9">Amino-acid biosynthesis.</text>
</comment>
<dbReference type="InterPro" id="IPR017932">
    <property type="entry name" value="GATase_2_dom"/>
</dbReference>
<dbReference type="InterPro" id="IPR006426">
    <property type="entry name" value="Asn_synth_AEB"/>
</dbReference>
<dbReference type="KEGG" id="ima:PO878_06900"/>
<evidence type="ECO:0000256" key="6">
    <source>
        <dbReference type="ARBA" id="ARBA00022840"/>
    </source>
</evidence>
<evidence type="ECO:0000256" key="7">
    <source>
        <dbReference type="ARBA" id="ARBA00022888"/>
    </source>
</evidence>
<keyword evidence="8 11" id="KW-0315">Glutamine amidotransferase</keyword>
<dbReference type="EMBL" id="CP116942">
    <property type="protein sequence ID" value="WCO68454.1"/>
    <property type="molecule type" value="Genomic_DNA"/>
</dbReference>
<dbReference type="PANTHER" id="PTHR11772">
    <property type="entry name" value="ASPARAGINE SYNTHETASE"/>
    <property type="match status" value="1"/>
</dbReference>
<dbReference type="SUPFAM" id="SSF52402">
    <property type="entry name" value="Adenine nucleotide alpha hydrolases-like"/>
    <property type="match status" value="1"/>
</dbReference>
<keyword evidence="4 11" id="KW-0028">Amino-acid biosynthesis</keyword>
<keyword evidence="16" id="KW-1185">Reference proteome</keyword>
<evidence type="ECO:0000313" key="15">
    <source>
        <dbReference type="EMBL" id="WCO68454.1"/>
    </source>
</evidence>
<dbReference type="InterPro" id="IPR033738">
    <property type="entry name" value="AsnB_N"/>
</dbReference>
<dbReference type="InterPro" id="IPR029055">
    <property type="entry name" value="Ntn_hydrolases_N"/>
</dbReference>
<keyword evidence="6 12" id="KW-0067">ATP-binding</keyword>
<evidence type="ECO:0000259" key="14">
    <source>
        <dbReference type="PROSITE" id="PS51278"/>
    </source>
</evidence>
<dbReference type="GO" id="GO:0006529">
    <property type="term" value="P:asparagine biosynthetic process"/>
    <property type="evidence" value="ECO:0007669"/>
    <property type="project" value="UniProtKB-KW"/>
</dbReference>
<comment type="catalytic activity">
    <reaction evidence="10">
        <text>L-aspartate + L-glutamine + ATP + H2O = L-asparagine + L-glutamate + AMP + diphosphate + H(+)</text>
        <dbReference type="Rhea" id="RHEA:12228"/>
        <dbReference type="ChEBI" id="CHEBI:15377"/>
        <dbReference type="ChEBI" id="CHEBI:15378"/>
        <dbReference type="ChEBI" id="CHEBI:29985"/>
        <dbReference type="ChEBI" id="CHEBI:29991"/>
        <dbReference type="ChEBI" id="CHEBI:30616"/>
        <dbReference type="ChEBI" id="CHEBI:33019"/>
        <dbReference type="ChEBI" id="CHEBI:58048"/>
        <dbReference type="ChEBI" id="CHEBI:58359"/>
        <dbReference type="ChEBI" id="CHEBI:456215"/>
        <dbReference type="EC" id="6.3.5.4"/>
    </reaction>
</comment>
<dbReference type="CDD" id="cd01991">
    <property type="entry name" value="Asn_synthase_B_C"/>
    <property type="match status" value="1"/>
</dbReference>
<proteinExistence type="inferred from homology"/>
<evidence type="ECO:0000256" key="9">
    <source>
        <dbReference type="ARBA" id="ARBA00029440"/>
    </source>
</evidence>
<evidence type="ECO:0000256" key="5">
    <source>
        <dbReference type="ARBA" id="ARBA00022741"/>
    </source>
</evidence>
<organism evidence="15 16">
    <name type="scientific">Iamia majanohamensis</name>
    <dbReference type="NCBI Taxonomy" id="467976"/>
    <lineage>
        <taxon>Bacteria</taxon>
        <taxon>Bacillati</taxon>
        <taxon>Actinomycetota</taxon>
        <taxon>Acidimicrobiia</taxon>
        <taxon>Acidimicrobiales</taxon>
        <taxon>Iamiaceae</taxon>
        <taxon>Iamia</taxon>
    </lineage>
</organism>
<evidence type="ECO:0000256" key="11">
    <source>
        <dbReference type="PIRSR" id="PIRSR001589-1"/>
    </source>
</evidence>
<dbReference type="InterPro" id="IPR014729">
    <property type="entry name" value="Rossmann-like_a/b/a_fold"/>
</dbReference>
<sequence length="502" mass="53159">MCGIVGLWDVASAAEVGTLLSTLVHRGPDGRGTAELAPGRAFGHQRLSIVDLETGAQPFVQTAADGRVRCLVANGEIYNAPDLRDELAHAPFTSASDSEVILHLLDGDAGAVDRLHGMFAFALAEGDELLLGRDPLGIKPLYVGTVDGGTVFASELKALPAGTADARALLPGSTLSSVAGAHRYAEVPDTPAAPEGSTTPEAAAAQVREVLDQAVVARLMADVPVGAFLSGGLDSSAICALLRQHVDDLHTFTVGLEGSPDLVAARVVAEHLGTIHHEHVLTVDEVAAAVPEVVVALESFDQDLVRSAVPTWFVSRLAAQHVKVVLTGEGADELFAGYAYHKAITDPVALQAEARRSIGELHHVNLQRVDRMTMAHSLEARVPFLDTRMIATALALPAEMRLPTVGGIEKTLLRMAVDDLLPHDIVWRDKAQFDEGSGTADLLPTLEHLSDGIDLDAYRAAQPGTDLRSVEECGYHQMLARGVDHPEVVLPTVARWADRPAA</sequence>
<dbReference type="AlphaFoldDB" id="A0AAF0BX94"/>
<dbReference type="Pfam" id="PF00733">
    <property type="entry name" value="Asn_synthase"/>
    <property type="match status" value="2"/>
</dbReference>
<evidence type="ECO:0000256" key="3">
    <source>
        <dbReference type="ARBA" id="ARBA00022598"/>
    </source>
</evidence>
<dbReference type="Gene3D" id="3.60.20.10">
    <property type="entry name" value="Glutamine Phosphoribosylpyrophosphate, subunit 1, domain 1"/>
    <property type="match status" value="1"/>
</dbReference>
<evidence type="ECO:0000256" key="10">
    <source>
        <dbReference type="ARBA" id="ARBA00048741"/>
    </source>
</evidence>
<evidence type="ECO:0000256" key="4">
    <source>
        <dbReference type="ARBA" id="ARBA00022605"/>
    </source>
</evidence>
<feature type="binding site" evidence="12">
    <location>
        <position position="254"/>
    </location>
    <ligand>
        <name>ATP</name>
        <dbReference type="ChEBI" id="CHEBI:30616"/>
    </ligand>
</feature>
<feature type="site" description="Important for beta-aspartyl-AMP intermediate formation" evidence="13">
    <location>
        <position position="329"/>
    </location>
</feature>
<evidence type="ECO:0000256" key="12">
    <source>
        <dbReference type="PIRSR" id="PIRSR001589-2"/>
    </source>
</evidence>
<dbReference type="PROSITE" id="PS51278">
    <property type="entry name" value="GATASE_TYPE_2"/>
    <property type="match status" value="1"/>
</dbReference>
<reference evidence="15" key="1">
    <citation type="submission" date="2023-01" db="EMBL/GenBank/DDBJ databases">
        <title>The diversity of Class Acidimicrobiia in South China Sea sediment environments and the proposal of Iamia marina sp. nov., a novel species of the genus Iamia.</title>
        <authorList>
            <person name="He Y."/>
            <person name="Tian X."/>
        </authorList>
    </citation>
    <scope>NUCLEOTIDE SEQUENCE</scope>
    <source>
        <strain evidence="15">DSM 19957</strain>
    </source>
</reference>
<protein>
    <recommendedName>
        <fullName evidence="2">asparagine synthase (glutamine-hydrolyzing)</fullName>
        <ecNumber evidence="2">6.3.5.4</ecNumber>
    </recommendedName>
</protein>
<evidence type="ECO:0000256" key="1">
    <source>
        <dbReference type="ARBA" id="ARBA00005752"/>
    </source>
</evidence>
<keyword evidence="3 15" id="KW-0436">Ligase</keyword>
<feature type="domain" description="Glutamine amidotransferase type-2" evidence="14">
    <location>
        <begin position="2"/>
        <end position="180"/>
    </location>
</feature>
<evidence type="ECO:0000256" key="2">
    <source>
        <dbReference type="ARBA" id="ARBA00012737"/>
    </source>
</evidence>
<name>A0AAF0BX94_9ACTN</name>
<keyword evidence="5 12" id="KW-0547">Nucleotide-binding</keyword>
<dbReference type="GO" id="GO:0005829">
    <property type="term" value="C:cytosol"/>
    <property type="evidence" value="ECO:0007669"/>
    <property type="project" value="TreeGrafter"/>
</dbReference>
<dbReference type="PANTHER" id="PTHR11772:SF2">
    <property type="entry name" value="ASPARAGINE SYNTHETASE [GLUTAMINE-HYDROLYZING]"/>
    <property type="match status" value="1"/>
</dbReference>
<dbReference type="CDD" id="cd00712">
    <property type="entry name" value="AsnB"/>
    <property type="match status" value="1"/>
</dbReference>
<accession>A0AAF0BX94</accession>
<feature type="binding site" evidence="12">
    <location>
        <position position="97"/>
    </location>
    <ligand>
        <name>L-glutamine</name>
        <dbReference type="ChEBI" id="CHEBI:58359"/>
    </ligand>
</feature>